<accession>U2ZM79</accession>
<dbReference type="InterPro" id="IPR003497">
    <property type="entry name" value="BRO_N_domain"/>
</dbReference>
<dbReference type="Pfam" id="PF02498">
    <property type="entry name" value="Bro-N"/>
    <property type="match status" value="1"/>
</dbReference>
<name>U2ZM79_VIBPR</name>
<evidence type="ECO:0000259" key="2">
    <source>
        <dbReference type="PROSITE" id="PS51750"/>
    </source>
</evidence>
<dbReference type="PANTHER" id="PTHR36180">
    <property type="entry name" value="DNA-BINDING PROTEIN-RELATED-RELATED"/>
    <property type="match status" value="1"/>
</dbReference>
<proteinExistence type="predicted"/>
<sequence>MKKENAHERAQSNLVSEKDYNTDSSLKVFTNSQFGELKVATDVDGQPWFIGGEVAKTLGYKNPRDALAKHVDIEDKAVARHDTRGGEQEVTTINESGLYALIFSSKLPKAKAFKRWVTSEVLPSIRKHGGYTHGQSELSPEELMAKALLVAQSAIQEKEQENARLSSAIEDLSAQLATGVTIPSFCMQLNGVNTQDVQGSLASIGVLIAERHGFRPSSAYRNTSFTCSSYEYQPGKRSYKTLVTPKGAELLYRLYRKDKLPMRKDWDGLYTTSQLTPAQLKALH</sequence>
<dbReference type="eggNOG" id="COG3646">
    <property type="taxonomic scope" value="Bacteria"/>
</dbReference>
<dbReference type="eggNOG" id="COG3617">
    <property type="taxonomic scope" value="Bacteria"/>
</dbReference>
<feature type="domain" description="Bro-N" evidence="2">
    <location>
        <begin position="23"/>
        <end position="129"/>
    </location>
</feature>
<protein>
    <recommendedName>
        <fullName evidence="2">Bro-N domain-containing protein</fullName>
    </recommendedName>
</protein>
<dbReference type="RefSeq" id="WP_021706819.1">
    <property type="nucleotide sequence ID" value="NZ_BATJ01000020.1"/>
</dbReference>
<dbReference type="PANTHER" id="PTHR36180:SF2">
    <property type="entry name" value="BRO FAMILY PROTEIN"/>
    <property type="match status" value="1"/>
</dbReference>
<organism evidence="3 4">
    <name type="scientific">Vibrio proteolyticus NBRC 13287</name>
    <dbReference type="NCBI Taxonomy" id="1219065"/>
    <lineage>
        <taxon>Bacteria</taxon>
        <taxon>Pseudomonadati</taxon>
        <taxon>Pseudomonadota</taxon>
        <taxon>Gammaproteobacteria</taxon>
        <taxon>Vibrionales</taxon>
        <taxon>Vibrionaceae</taxon>
        <taxon>Vibrio</taxon>
    </lineage>
</organism>
<dbReference type="SMART" id="SM01040">
    <property type="entry name" value="Bro-N"/>
    <property type="match status" value="1"/>
</dbReference>
<dbReference type="EMBL" id="BATJ01000020">
    <property type="protein sequence ID" value="GAD68851.1"/>
    <property type="molecule type" value="Genomic_DNA"/>
</dbReference>
<keyword evidence="4" id="KW-1185">Reference proteome</keyword>
<evidence type="ECO:0000256" key="1">
    <source>
        <dbReference type="SAM" id="Coils"/>
    </source>
</evidence>
<reference evidence="3 4" key="1">
    <citation type="submission" date="2013-09" db="EMBL/GenBank/DDBJ databases">
        <title>Whole genome shotgun sequence of Vibrio proteolyticus NBRC 13287.</title>
        <authorList>
            <person name="Isaki S."/>
            <person name="Hosoyama A."/>
            <person name="Numata M."/>
            <person name="Hashimoto M."/>
            <person name="Hosoyama Y."/>
            <person name="Tsuchikane K."/>
            <person name="Noguchi M."/>
            <person name="Hirakata S."/>
            <person name="Ichikawa N."/>
            <person name="Ohji S."/>
            <person name="Yamazoe A."/>
            <person name="Fujita N."/>
        </authorList>
    </citation>
    <scope>NUCLEOTIDE SEQUENCE [LARGE SCALE GENOMIC DNA]</scope>
    <source>
        <strain evidence="3 4">NBRC 13287</strain>
    </source>
</reference>
<keyword evidence="1" id="KW-0175">Coiled coil</keyword>
<comment type="caution">
    <text evidence="3">The sequence shown here is derived from an EMBL/GenBank/DDBJ whole genome shotgun (WGS) entry which is preliminary data.</text>
</comment>
<dbReference type="PROSITE" id="PS51750">
    <property type="entry name" value="BRO_N"/>
    <property type="match status" value="1"/>
</dbReference>
<dbReference type="Proteomes" id="UP000016570">
    <property type="component" value="Unassembled WGS sequence"/>
</dbReference>
<feature type="coiled-coil region" evidence="1">
    <location>
        <begin position="148"/>
        <end position="175"/>
    </location>
</feature>
<dbReference type="AlphaFoldDB" id="U2ZM79"/>
<dbReference type="STRING" id="1219065.VPR01S_20_00310"/>
<evidence type="ECO:0000313" key="3">
    <source>
        <dbReference type="EMBL" id="GAD68851.1"/>
    </source>
</evidence>
<gene>
    <name evidence="3" type="ORF">VPR01S_20_00310</name>
</gene>
<evidence type="ECO:0000313" key="4">
    <source>
        <dbReference type="Proteomes" id="UP000016570"/>
    </source>
</evidence>